<organism evidence="1 2">
    <name type="scientific">Eretmocerus hayati</name>
    <dbReference type="NCBI Taxonomy" id="131215"/>
    <lineage>
        <taxon>Eukaryota</taxon>
        <taxon>Metazoa</taxon>
        <taxon>Ecdysozoa</taxon>
        <taxon>Arthropoda</taxon>
        <taxon>Hexapoda</taxon>
        <taxon>Insecta</taxon>
        <taxon>Pterygota</taxon>
        <taxon>Neoptera</taxon>
        <taxon>Endopterygota</taxon>
        <taxon>Hymenoptera</taxon>
        <taxon>Apocrita</taxon>
        <taxon>Proctotrupomorpha</taxon>
        <taxon>Chalcidoidea</taxon>
        <taxon>Aphelinidae</taxon>
        <taxon>Aphelininae</taxon>
        <taxon>Eretmocerus</taxon>
    </lineage>
</organism>
<accession>A0ACC2N420</accession>
<dbReference type="EMBL" id="CM056744">
    <property type="protein sequence ID" value="KAJ8665811.1"/>
    <property type="molecule type" value="Genomic_DNA"/>
</dbReference>
<name>A0ACC2N420_9HYME</name>
<dbReference type="Proteomes" id="UP001239111">
    <property type="component" value="Chromosome 4"/>
</dbReference>
<sequence>MIGVSADGINGTSTFEVKCPSKASTFKNYHDGKGIKPKFRAQMQLQMFLNGKGTGYFCVAQPDFEKSNEVSIYQDTLDLNFLQPLIESAAEFWKDNIFRKII</sequence>
<evidence type="ECO:0000313" key="2">
    <source>
        <dbReference type="Proteomes" id="UP001239111"/>
    </source>
</evidence>
<evidence type="ECO:0000313" key="1">
    <source>
        <dbReference type="EMBL" id="KAJ8665811.1"/>
    </source>
</evidence>
<reference evidence="1" key="1">
    <citation type="submission" date="2023-04" db="EMBL/GenBank/DDBJ databases">
        <title>A chromosome-level genome assembly of the parasitoid wasp Eretmocerus hayati.</title>
        <authorList>
            <person name="Zhong Y."/>
            <person name="Liu S."/>
            <person name="Liu Y."/>
        </authorList>
    </citation>
    <scope>NUCLEOTIDE SEQUENCE</scope>
    <source>
        <strain evidence="1">ZJU_SS_LIU_2023</strain>
    </source>
</reference>
<proteinExistence type="predicted"/>
<comment type="caution">
    <text evidence="1">The sequence shown here is derived from an EMBL/GenBank/DDBJ whole genome shotgun (WGS) entry which is preliminary data.</text>
</comment>
<protein>
    <submittedName>
        <fullName evidence="1">Uncharacterized protein</fullName>
    </submittedName>
</protein>
<keyword evidence="2" id="KW-1185">Reference proteome</keyword>
<gene>
    <name evidence="1" type="ORF">QAD02_007473</name>
</gene>